<evidence type="ECO:0000256" key="1">
    <source>
        <dbReference type="SAM" id="Phobius"/>
    </source>
</evidence>
<evidence type="ECO:0000313" key="2">
    <source>
        <dbReference type="EMBL" id="OQR83940.1"/>
    </source>
</evidence>
<gene>
    <name evidence="2" type="ORF">ACHHYP_14103</name>
</gene>
<dbReference type="OrthoDB" id="60887at2759"/>
<keyword evidence="1" id="KW-1133">Transmembrane helix</keyword>
<keyword evidence="3" id="KW-1185">Reference proteome</keyword>
<sequence>MAVTASDAPMLALFVLSWYMPPVLFLYVRHARHVCIKYRLPRRTAVPMLLFMVYSILNPTICVFGKEWPSLGKYIINFFLLPVALVFFIITEAMIVVLFQITELLMLPQSSTPHKVRRLILYRWLLHPPIQITLATVVLLALVTPFFNADVSTLLLPSAVGAASKLFVENTTVLMGEVVVLLFVVLLLSWYISHIVDNFGLRRSYQQTFRSISLVIILVGLMRISLLTLNASEIAPLNLPSFFATIGAHMFFYFHVCLPVRAMQTSGYVTPRTRARSTSRIHPNNLDEKKSILEKFLSAEPRFKSFLTFARMEYSTEPLLALRAIEAFDSGEPSLAAATRLVQQCLVPHCEMETDVGRKLHGLYHDKLVEIRLANAARVPPGFFRPFRQDLLAWIVKELVPEFMEHPLGVEYALFARMEKSMDRLNVVLACVEDVDTI</sequence>
<feature type="transmembrane region" description="Helical" evidence="1">
    <location>
        <begin position="120"/>
        <end position="147"/>
    </location>
</feature>
<protein>
    <recommendedName>
        <fullName evidence="4">RGS domain-containing protein</fullName>
    </recommendedName>
</protein>
<feature type="transmembrane region" description="Helical" evidence="1">
    <location>
        <begin position="237"/>
        <end position="256"/>
    </location>
</feature>
<evidence type="ECO:0008006" key="4">
    <source>
        <dbReference type="Google" id="ProtNLM"/>
    </source>
</evidence>
<feature type="transmembrane region" description="Helical" evidence="1">
    <location>
        <begin position="12"/>
        <end position="28"/>
    </location>
</feature>
<feature type="transmembrane region" description="Helical" evidence="1">
    <location>
        <begin position="74"/>
        <end position="99"/>
    </location>
</feature>
<proteinExistence type="predicted"/>
<evidence type="ECO:0000313" key="3">
    <source>
        <dbReference type="Proteomes" id="UP000243579"/>
    </source>
</evidence>
<name>A0A1V9YE05_ACHHY</name>
<comment type="caution">
    <text evidence="2">The sequence shown here is derived from an EMBL/GenBank/DDBJ whole genome shotgun (WGS) entry which is preliminary data.</text>
</comment>
<feature type="transmembrane region" description="Helical" evidence="1">
    <location>
        <begin position="49"/>
        <end position="68"/>
    </location>
</feature>
<dbReference type="Proteomes" id="UP000243579">
    <property type="component" value="Unassembled WGS sequence"/>
</dbReference>
<accession>A0A1V9YE05</accession>
<keyword evidence="1" id="KW-0812">Transmembrane</keyword>
<feature type="transmembrane region" description="Helical" evidence="1">
    <location>
        <begin position="173"/>
        <end position="192"/>
    </location>
</feature>
<dbReference type="AlphaFoldDB" id="A0A1V9YE05"/>
<dbReference type="EMBL" id="JNBR01002035">
    <property type="protein sequence ID" value="OQR83940.1"/>
    <property type="molecule type" value="Genomic_DNA"/>
</dbReference>
<feature type="transmembrane region" description="Helical" evidence="1">
    <location>
        <begin position="212"/>
        <end position="231"/>
    </location>
</feature>
<organism evidence="2 3">
    <name type="scientific">Achlya hypogyna</name>
    <name type="common">Oomycete</name>
    <name type="synonym">Protoachlya hypogyna</name>
    <dbReference type="NCBI Taxonomy" id="1202772"/>
    <lineage>
        <taxon>Eukaryota</taxon>
        <taxon>Sar</taxon>
        <taxon>Stramenopiles</taxon>
        <taxon>Oomycota</taxon>
        <taxon>Saprolegniomycetes</taxon>
        <taxon>Saprolegniales</taxon>
        <taxon>Achlyaceae</taxon>
        <taxon>Achlya</taxon>
    </lineage>
</organism>
<keyword evidence="1" id="KW-0472">Membrane</keyword>
<reference evidence="2 3" key="1">
    <citation type="journal article" date="2014" name="Genome Biol. Evol.">
        <title>The secreted proteins of Achlya hypogyna and Thraustotheca clavata identify the ancestral oomycete secretome and reveal gene acquisitions by horizontal gene transfer.</title>
        <authorList>
            <person name="Misner I."/>
            <person name="Blouin N."/>
            <person name="Leonard G."/>
            <person name="Richards T.A."/>
            <person name="Lane C.E."/>
        </authorList>
    </citation>
    <scope>NUCLEOTIDE SEQUENCE [LARGE SCALE GENOMIC DNA]</scope>
    <source>
        <strain evidence="2 3">ATCC 48635</strain>
    </source>
</reference>